<gene>
    <name evidence="3" type="ORF">Dsin_025553</name>
</gene>
<keyword evidence="1" id="KW-0479">Metal-binding</keyword>
<dbReference type="EMBL" id="JANJYJ010000008">
    <property type="protein sequence ID" value="KAK3194243.1"/>
    <property type="molecule type" value="Genomic_DNA"/>
</dbReference>
<dbReference type="PANTHER" id="PTHR31286">
    <property type="entry name" value="GLYCINE-RICH CELL WALL STRUCTURAL PROTEIN 1.8-LIKE"/>
    <property type="match status" value="1"/>
</dbReference>
<protein>
    <recommendedName>
        <fullName evidence="2">CCHC-type domain-containing protein</fullName>
    </recommendedName>
</protein>
<keyword evidence="1" id="KW-0863">Zinc-finger</keyword>
<organism evidence="3 4">
    <name type="scientific">Dipteronia sinensis</name>
    <dbReference type="NCBI Taxonomy" id="43782"/>
    <lineage>
        <taxon>Eukaryota</taxon>
        <taxon>Viridiplantae</taxon>
        <taxon>Streptophyta</taxon>
        <taxon>Embryophyta</taxon>
        <taxon>Tracheophyta</taxon>
        <taxon>Spermatophyta</taxon>
        <taxon>Magnoliopsida</taxon>
        <taxon>eudicotyledons</taxon>
        <taxon>Gunneridae</taxon>
        <taxon>Pentapetalae</taxon>
        <taxon>rosids</taxon>
        <taxon>malvids</taxon>
        <taxon>Sapindales</taxon>
        <taxon>Sapindaceae</taxon>
        <taxon>Hippocastanoideae</taxon>
        <taxon>Acereae</taxon>
        <taxon>Dipteronia</taxon>
    </lineage>
</organism>
<dbReference type="Proteomes" id="UP001281410">
    <property type="component" value="Unassembled WGS sequence"/>
</dbReference>
<keyword evidence="4" id="KW-1185">Reference proteome</keyword>
<dbReference type="InterPro" id="IPR001878">
    <property type="entry name" value="Znf_CCHC"/>
</dbReference>
<sequence>MNAEEIIKLCEGLSFKEKNGQACTLERVNGGVEIESIEENVFTFYFSTLEDRQRILKGGPWSFDRAIILFEKSAGVGEIRDMGFKFVDFWVQIHNIPLLYLTEEIGLFLGNMIGVVHDVDLGAVVDGASHFLRIRVTIEVDQPLQRCLLVDLLDNGKITTMILRYEMLMDYCFRCDRIGHVMDECIRNVDVDRNVFTEANRKLAVWLHASSPSKRSFRGLGRVEPAH</sequence>
<dbReference type="GO" id="GO:0003676">
    <property type="term" value="F:nucleic acid binding"/>
    <property type="evidence" value="ECO:0007669"/>
    <property type="project" value="InterPro"/>
</dbReference>
<dbReference type="PANTHER" id="PTHR31286:SF167">
    <property type="entry name" value="OS09G0268800 PROTEIN"/>
    <property type="match status" value="1"/>
</dbReference>
<feature type="domain" description="CCHC-type" evidence="2">
    <location>
        <begin position="172"/>
        <end position="185"/>
    </location>
</feature>
<evidence type="ECO:0000313" key="4">
    <source>
        <dbReference type="Proteomes" id="UP001281410"/>
    </source>
</evidence>
<keyword evidence="1" id="KW-0862">Zinc</keyword>
<evidence type="ECO:0000313" key="3">
    <source>
        <dbReference type="EMBL" id="KAK3194243.1"/>
    </source>
</evidence>
<dbReference type="InterPro" id="IPR040256">
    <property type="entry name" value="At4g02000-like"/>
</dbReference>
<accession>A0AAD9ZXG0</accession>
<evidence type="ECO:0000256" key="1">
    <source>
        <dbReference type="PROSITE-ProRule" id="PRU00047"/>
    </source>
</evidence>
<dbReference type="AlphaFoldDB" id="A0AAD9ZXG0"/>
<evidence type="ECO:0000259" key="2">
    <source>
        <dbReference type="PROSITE" id="PS50158"/>
    </source>
</evidence>
<dbReference type="GO" id="GO:0008270">
    <property type="term" value="F:zinc ion binding"/>
    <property type="evidence" value="ECO:0007669"/>
    <property type="project" value="UniProtKB-KW"/>
</dbReference>
<reference evidence="3" key="1">
    <citation type="journal article" date="2023" name="Plant J.">
        <title>Genome sequences and population genomics provide insights into the demographic history, inbreeding, and mutation load of two 'living fossil' tree species of Dipteronia.</title>
        <authorList>
            <person name="Feng Y."/>
            <person name="Comes H.P."/>
            <person name="Chen J."/>
            <person name="Zhu S."/>
            <person name="Lu R."/>
            <person name="Zhang X."/>
            <person name="Li P."/>
            <person name="Qiu J."/>
            <person name="Olsen K.M."/>
            <person name="Qiu Y."/>
        </authorList>
    </citation>
    <scope>NUCLEOTIDE SEQUENCE</scope>
    <source>
        <strain evidence="3">NBL</strain>
    </source>
</reference>
<proteinExistence type="predicted"/>
<comment type="caution">
    <text evidence="3">The sequence shown here is derived from an EMBL/GenBank/DDBJ whole genome shotgun (WGS) entry which is preliminary data.</text>
</comment>
<dbReference type="PROSITE" id="PS50158">
    <property type="entry name" value="ZF_CCHC"/>
    <property type="match status" value="1"/>
</dbReference>
<name>A0AAD9ZXG0_9ROSI</name>